<dbReference type="Gene3D" id="3.90.320.10">
    <property type="match status" value="1"/>
</dbReference>
<keyword evidence="2" id="KW-1185">Reference proteome</keyword>
<evidence type="ECO:0000313" key="2">
    <source>
        <dbReference type="Proteomes" id="UP000801492"/>
    </source>
</evidence>
<dbReference type="OrthoDB" id="8194943at2759"/>
<organism evidence="1 2">
    <name type="scientific">Ignelater luminosus</name>
    <name type="common">Cucubano</name>
    <name type="synonym">Pyrophorus luminosus</name>
    <dbReference type="NCBI Taxonomy" id="2038154"/>
    <lineage>
        <taxon>Eukaryota</taxon>
        <taxon>Metazoa</taxon>
        <taxon>Ecdysozoa</taxon>
        <taxon>Arthropoda</taxon>
        <taxon>Hexapoda</taxon>
        <taxon>Insecta</taxon>
        <taxon>Pterygota</taxon>
        <taxon>Neoptera</taxon>
        <taxon>Endopterygota</taxon>
        <taxon>Coleoptera</taxon>
        <taxon>Polyphaga</taxon>
        <taxon>Elateriformia</taxon>
        <taxon>Elateroidea</taxon>
        <taxon>Elateridae</taxon>
        <taxon>Agrypninae</taxon>
        <taxon>Pyrophorini</taxon>
        <taxon>Ignelater</taxon>
    </lineage>
</organism>
<accession>A0A8K0CTI5</accession>
<protein>
    <submittedName>
        <fullName evidence="1">Uncharacterized protein</fullName>
    </submittedName>
</protein>
<sequence>MDYGTNAAEPVSDVEDNVYEKLKKAFLEDLRINNGISEETIGQQSNNRWHEERRRRITASNFGRICKLRKTTPCSTTVKAKVWLHDTVLITKTLLSTSLKKYLI</sequence>
<dbReference type="Proteomes" id="UP000801492">
    <property type="component" value="Unassembled WGS sequence"/>
</dbReference>
<proteinExistence type="predicted"/>
<dbReference type="AlphaFoldDB" id="A0A8K0CTI5"/>
<dbReference type="SUPFAM" id="SSF52980">
    <property type="entry name" value="Restriction endonuclease-like"/>
    <property type="match status" value="1"/>
</dbReference>
<name>A0A8K0CTI5_IGNLU</name>
<comment type="caution">
    <text evidence="1">The sequence shown here is derived from an EMBL/GenBank/DDBJ whole genome shotgun (WGS) entry which is preliminary data.</text>
</comment>
<gene>
    <name evidence="1" type="ORF">ILUMI_14822</name>
</gene>
<dbReference type="InterPro" id="IPR011335">
    <property type="entry name" value="Restrct_endonuc-II-like"/>
</dbReference>
<dbReference type="GO" id="GO:0006281">
    <property type="term" value="P:DNA repair"/>
    <property type="evidence" value="ECO:0007669"/>
    <property type="project" value="UniProtKB-ARBA"/>
</dbReference>
<evidence type="ECO:0000313" key="1">
    <source>
        <dbReference type="EMBL" id="KAF2891351.1"/>
    </source>
</evidence>
<dbReference type="EMBL" id="VTPC01033915">
    <property type="protein sequence ID" value="KAF2891351.1"/>
    <property type="molecule type" value="Genomic_DNA"/>
</dbReference>
<reference evidence="1" key="1">
    <citation type="submission" date="2019-08" db="EMBL/GenBank/DDBJ databases">
        <title>The genome of the North American firefly Photinus pyralis.</title>
        <authorList>
            <consortium name="Photinus pyralis genome working group"/>
            <person name="Fallon T.R."/>
            <person name="Sander Lower S.E."/>
            <person name="Weng J.-K."/>
        </authorList>
    </citation>
    <scope>NUCLEOTIDE SEQUENCE</scope>
    <source>
        <strain evidence="1">TRF0915ILg1</strain>
        <tissue evidence="1">Whole body</tissue>
    </source>
</reference>
<dbReference type="InterPro" id="IPR011604">
    <property type="entry name" value="PDDEXK-like_dom_sf"/>
</dbReference>